<comment type="catalytic activity">
    <reaction evidence="9">
        <text>NADH + H2O = reduced beta-nicotinamide D-ribonucleotide + AMP + 2 H(+)</text>
        <dbReference type="Rhea" id="RHEA:48868"/>
        <dbReference type="ChEBI" id="CHEBI:15377"/>
        <dbReference type="ChEBI" id="CHEBI:15378"/>
        <dbReference type="ChEBI" id="CHEBI:57945"/>
        <dbReference type="ChEBI" id="CHEBI:90832"/>
        <dbReference type="ChEBI" id="CHEBI:456215"/>
        <dbReference type="EC" id="3.6.1.22"/>
    </reaction>
    <physiologicalReaction direction="left-to-right" evidence="9">
        <dbReference type="Rhea" id="RHEA:48869"/>
    </physiologicalReaction>
</comment>
<evidence type="ECO:0000256" key="3">
    <source>
        <dbReference type="ARBA" id="ARBA00022723"/>
    </source>
</evidence>
<keyword evidence="5" id="KW-0460">Magnesium</keyword>
<keyword evidence="3" id="KW-0479">Metal-binding</keyword>
<comment type="caution">
    <text evidence="11">The sequence shown here is derived from an EMBL/GenBank/DDBJ whole genome shotgun (WGS) entry which is preliminary data.</text>
</comment>
<organism evidence="11 12">
    <name type="scientific">Pyxicephalus adspersus</name>
    <name type="common">African bullfrog</name>
    <dbReference type="NCBI Taxonomy" id="30357"/>
    <lineage>
        <taxon>Eukaryota</taxon>
        <taxon>Metazoa</taxon>
        <taxon>Chordata</taxon>
        <taxon>Craniata</taxon>
        <taxon>Vertebrata</taxon>
        <taxon>Euteleostomi</taxon>
        <taxon>Amphibia</taxon>
        <taxon>Batrachia</taxon>
        <taxon>Anura</taxon>
        <taxon>Neobatrachia</taxon>
        <taxon>Ranoidea</taxon>
        <taxon>Pyxicephalidae</taxon>
        <taxon>Pyxicephalinae</taxon>
        <taxon>Pyxicephalus</taxon>
    </lineage>
</organism>
<comment type="cofactor">
    <cofactor evidence="1">
        <name>Mg(2+)</name>
        <dbReference type="ChEBI" id="CHEBI:18420"/>
    </cofactor>
</comment>
<dbReference type="AlphaFoldDB" id="A0AAV2ZRR5"/>
<keyword evidence="12" id="KW-1185">Reference proteome</keyword>
<comment type="catalytic activity">
    <reaction evidence="7">
        <text>NADPH + H2O = reduced beta-nicotinamide D-ribonucleotide + adenosine 2',5'-bisphosphate + 2 H(+)</text>
        <dbReference type="Rhea" id="RHEA:60820"/>
        <dbReference type="ChEBI" id="CHEBI:15377"/>
        <dbReference type="ChEBI" id="CHEBI:15378"/>
        <dbReference type="ChEBI" id="CHEBI:57783"/>
        <dbReference type="ChEBI" id="CHEBI:90832"/>
        <dbReference type="ChEBI" id="CHEBI:194156"/>
    </reaction>
    <physiologicalReaction direction="left-to-right" evidence="7">
        <dbReference type="Rhea" id="RHEA:60821"/>
    </physiologicalReaction>
</comment>
<dbReference type="NCBIfam" id="NF001299">
    <property type="entry name" value="PRK00241.1"/>
    <property type="match status" value="1"/>
</dbReference>
<dbReference type="PROSITE" id="PS00893">
    <property type="entry name" value="NUDIX_BOX"/>
    <property type="match status" value="1"/>
</dbReference>
<evidence type="ECO:0000259" key="10">
    <source>
        <dbReference type="PROSITE" id="PS51462"/>
    </source>
</evidence>
<dbReference type="InterPro" id="IPR049734">
    <property type="entry name" value="NudC-like_C"/>
</dbReference>
<dbReference type="PROSITE" id="PS51462">
    <property type="entry name" value="NUDIX"/>
    <property type="match status" value="1"/>
</dbReference>
<evidence type="ECO:0000256" key="7">
    <source>
        <dbReference type="ARBA" id="ARBA00047501"/>
    </source>
</evidence>
<dbReference type="Gene3D" id="3.90.79.20">
    <property type="match status" value="1"/>
</dbReference>
<dbReference type="InterPro" id="IPR015375">
    <property type="entry name" value="NADH_PPase-like_N"/>
</dbReference>
<feature type="domain" description="Nudix hydrolase" evidence="10">
    <location>
        <begin position="174"/>
        <end position="300"/>
    </location>
</feature>
<proteinExistence type="predicted"/>
<name>A0AAV2ZRR5_PYXAD</name>
<protein>
    <recommendedName>
        <fullName evidence="2">NAD(+) diphosphatase</fullName>
        <ecNumber evidence="2">3.6.1.22</ecNumber>
    </recommendedName>
</protein>
<dbReference type="CDD" id="cd03429">
    <property type="entry name" value="NUDIX_NADH_pyrophosphatase_Nudt13"/>
    <property type="match status" value="1"/>
</dbReference>
<dbReference type="Gene3D" id="3.90.79.10">
    <property type="entry name" value="Nucleoside Triphosphate Pyrophosphohydrolase"/>
    <property type="match status" value="1"/>
</dbReference>
<dbReference type="InterPro" id="IPR015797">
    <property type="entry name" value="NUDIX_hydrolase-like_dom_sf"/>
</dbReference>
<dbReference type="GO" id="GO:0046872">
    <property type="term" value="F:metal ion binding"/>
    <property type="evidence" value="ECO:0007669"/>
    <property type="project" value="UniProtKB-KW"/>
</dbReference>
<dbReference type="InterPro" id="IPR015376">
    <property type="entry name" value="Znr_NADH_PPase"/>
</dbReference>
<dbReference type="EC" id="3.6.1.22" evidence="2"/>
<evidence type="ECO:0000256" key="9">
    <source>
        <dbReference type="ARBA" id="ARBA00049264"/>
    </source>
</evidence>
<reference evidence="11" key="1">
    <citation type="thesis" date="2020" institute="ProQuest LLC" country="789 East Eisenhower Parkway, Ann Arbor, MI, USA">
        <title>Comparative Genomics and Chromosome Evolution.</title>
        <authorList>
            <person name="Mudd A.B."/>
        </authorList>
    </citation>
    <scope>NUCLEOTIDE SEQUENCE</scope>
    <source>
        <strain evidence="11">1538</strain>
        <tissue evidence="11">Blood</tissue>
    </source>
</reference>
<evidence type="ECO:0000313" key="12">
    <source>
        <dbReference type="Proteomes" id="UP001181693"/>
    </source>
</evidence>
<dbReference type="Proteomes" id="UP001181693">
    <property type="component" value="Unassembled WGS sequence"/>
</dbReference>
<evidence type="ECO:0000256" key="6">
    <source>
        <dbReference type="ARBA" id="ARBA00023027"/>
    </source>
</evidence>
<sequence>MVAQGWCSSYIKHTRFLFELKENDDLCRQALTSGSFYLFHNLSPLVQKSGSTYHAPAISCSDLLKTLSQYGKDKSTLEESVLLGCSDSCTAEFALDLGKLEQSSLEKELSAEFRDLSKAIVKTDGKNISLLSRAQALLRWHENNQYCSKSGKPTQKNVSGSKRVCSSNGMVYYPQMSPVVITLVSNGNRCLLANQESFPPGMYTALAGFCEIGETLEETVRREVAEEVGLEVDSLRYYGSQHWPFPMSSLMIACQATVKDDKLDINKAELKDARWFSLEEVIEALQVQIMPPKMADGTRPVWVPPRFAIAHYLIQEWVQIQKTRLEEKINI</sequence>
<dbReference type="InterPro" id="IPR000086">
    <property type="entry name" value="NUDIX_hydrolase_dom"/>
</dbReference>
<keyword evidence="6" id="KW-0520">NAD</keyword>
<evidence type="ECO:0000256" key="4">
    <source>
        <dbReference type="ARBA" id="ARBA00022801"/>
    </source>
</evidence>
<evidence type="ECO:0000256" key="5">
    <source>
        <dbReference type="ARBA" id="ARBA00022842"/>
    </source>
</evidence>
<dbReference type="Pfam" id="PF09297">
    <property type="entry name" value="Zn_ribbon_NUD"/>
    <property type="match status" value="1"/>
</dbReference>
<dbReference type="SUPFAM" id="SSF55811">
    <property type="entry name" value="Nudix"/>
    <property type="match status" value="1"/>
</dbReference>
<keyword evidence="4" id="KW-0378">Hydrolase</keyword>
<dbReference type="EMBL" id="DYDO01000012">
    <property type="protein sequence ID" value="DBA15290.1"/>
    <property type="molecule type" value="Genomic_DNA"/>
</dbReference>
<dbReference type="PANTHER" id="PTHR11383">
    <property type="entry name" value="NUCLEOSIDE DIPHOSPHATE-LINKED MOIETY X MOTIF 13"/>
    <property type="match status" value="1"/>
</dbReference>
<evidence type="ECO:0000256" key="1">
    <source>
        <dbReference type="ARBA" id="ARBA00001946"/>
    </source>
</evidence>
<evidence type="ECO:0000256" key="8">
    <source>
        <dbReference type="ARBA" id="ARBA00049196"/>
    </source>
</evidence>
<accession>A0AAV2ZRR5</accession>
<comment type="catalytic activity">
    <reaction evidence="8">
        <text>NAD(+) + H2O = beta-nicotinamide D-ribonucleotide + AMP + 2 H(+)</text>
        <dbReference type="Rhea" id="RHEA:11800"/>
        <dbReference type="ChEBI" id="CHEBI:14649"/>
        <dbReference type="ChEBI" id="CHEBI:15377"/>
        <dbReference type="ChEBI" id="CHEBI:15378"/>
        <dbReference type="ChEBI" id="CHEBI:57540"/>
        <dbReference type="ChEBI" id="CHEBI:456215"/>
        <dbReference type="EC" id="3.6.1.22"/>
    </reaction>
    <physiologicalReaction direction="left-to-right" evidence="8">
        <dbReference type="Rhea" id="RHEA:11801"/>
    </physiologicalReaction>
</comment>
<dbReference type="Pfam" id="PF09296">
    <property type="entry name" value="NUDIX-like"/>
    <property type="match status" value="1"/>
</dbReference>
<dbReference type="GO" id="GO:0016787">
    <property type="term" value="F:hydrolase activity"/>
    <property type="evidence" value="ECO:0007669"/>
    <property type="project" value="UniProtKB-KW"/>
</dbReference>
<dbReference type="PANTHER" id="PTHR11383:SF3">
    <property type="entry name" value="NAD(P)H PYROPHOSPHATASE NUDT13, MITOCHONDRIAL"/>
    <property type="match status" value="1"/>
</dbReference>
<dbReference type="InterPro" id="IPR020084">
    <property type="entry name" value="NUDIX_hydrolase_CS"/>
</dbReference>
<gene>
    <name evidence="11" type="ORF">GDO54_004522</name>
</gene>
<evidence type="ECO:0000256" key="2">
    <source>
        <dbReference type="ARBA" id="ARBA00012381"/>
    </source>
</evidence>
<dbReference type="Pfam" id="PF00293">
    <property type="entry name" value="NUDIX"/>
    <property type="match status" value="1"/>
</dbReference>
<evidence type="ECO:0000313" key="11">
    <source>
        <dbReference type="EMBL" id="DBA15290.1"/>
    </source>
</evidence>